<dbReference type="PROSITE" id="PS50937">
    <property type="entry name" value="HTH_MERR_2"/>
    <property type="match status" value="1"/>
</dbReference>
<proteinExistence type="predicted"/>
<dbReference type="Proteomes" id="UP000587991">
    <property type="component" value="Unassembled WGS sequence"/>
</dbReference>
<evidence type="ECO:0000256" key="1">
    <source>
        <dbReference type="ARBA" id="ARBA00023125"/>
    </source>
</evidence>
<evidence type="ECO:0000313" key="4">
    <source>
        <dbReference type="Proteomes" id="UP000587991"/>
    </source>
</evidence>
<keyword evidence="4" id="KW-1185">Reference proteome</keyword>
<dbReference type="Pfam" id="PF13411">
    <property type="entry name" value="MerR_1"/>
    <property type="match status" value="1"/>
</dbReference>
<gene>
    <name evidence="3" type="ORF">HF682_13465</name>
</gene>
<name>A0A847SG04_9NEIS</name>
<evidence type="ECO:0000259" key="2">
    <source>
        <dbReference type="PROSITE" id="PS50937"/>
    </source>
</evidence>
<evidence type="ECO:0000313" key="3">
    <source>
        <dbReference type="EMBL" id="NLR76168.1"/>
    </source>
</evidence>
<dbReference type="Gene3D" id="1.10.1660.10">
    <property type="match status" value="1"/>
</dbReference>
<feature type="domain" description="HTH merR-type" evidence="2">
    <location>
        <begin position="4"/>
        <end position="73"/>
    </location>
</feature>
<reference evidence="3 4" key="1">
    <citation type="submission" date="2020-04" db="EMBL/GenBank/DDBJ databases">
        <title>Draft genome of Leeia sp. IMCC25680.</title>
        <authorList>
            <person name="Song J."/>
            <person name="Cho J.-C."/>
        </authorList>
    </citation>
    <scope>NUCLEOTIDE SEQUENCE [LARGE SCALE GENOMIC DNA]</scope>
    <source>
        <strain evidence="3 4">IMCC25680</strain>
    </source>
</reference>
<dbReference type="RefSeq" id="WP_168877839.1">
    <property type="nucleotide sequence ID" value="NZ_JABAIM010000003.1"/>
</dbReference>
<dbReference type="InterPro" id="IPR000551">
    <property type="entry name" value="MerR-type_HTH_dom"/>
</dbReference>
<dbReference type="GO" id="GO:0003677">
    <property type="term" value="F:DNA binding"/>
    <property type="evidence" value="ECO:0007669"/>
    <property type="project" value="UniProtKB-KW"/>
</dbReference>
<dbReference type="SMART" id="SM00422">
    <property type="entry name" value="HTH_MERR"/>
    <property type="match status" value="1"/>
</dbReference>
<dbReference type="PANTHER" id="PTHR30204:SF98">
    <property type="entry name" value="HTH-TYPE TRANSCRIPTIONAL REGULATOR ADHR"/>
    <property type="match status" value="1"/>
</dbReference>
<dbReference type="InterPro" id="IPR047057">
    <property type="entry name" value="MerR_fam"/>
</dbReference>
<dbReference type="InterPro" id="IPR009061">
    <property type="entry name" value="DNA-bd_dom_put_sf"/>
</dbReference>
<organism evidence="3 4">
    <name type="scientific">Leeia aquatica</name>
    <dbReference type="NCBI Taxonomy" id="2725557"/>
    <lineage>
        <taxon>Bacteria</taxon>
        <taxon>Pseudomonadati</taxon>
        <taxon>Pseudomonadota</taxon>
        <taxon>Betaproteobacteria</taxon>
        <taxon>Neisseriales</taxon>
        <taxon>Leeiaceae</taxon>
        <taxon>Leeia</taxon>
    </lineage>
</organism>
<dbReference type="PRINTS" id="PR00040">
    <property type="entry name" value="HTHMERR"/>
</dbReference>
<dbReference type="CDD" id="cd01109">
    <property type="entry name" value="HTH_YyaN"/>
    <property type="match status" value="1"/>
</dbReference>
<keyword evidence="1" id="KW-0238">DNA-binding</keyword>
<dbReference type="AlphaFoldDB" id="A0A847SG04"/>
<dbReference type="EMBL" id="JABAIM010000003">
    <property type="protein sequence ID" value="NLR76168.1"/>
    <property type="molecule type" value="Genomic_DNA"/>
</dbReference>
<protein>
    <submittedName>
        <fullName evidence="3">MerR family transcriptional regulator</fullName>
    </submittedName>
</protein>
<dbReference type="PANTHER" id="PTHR30204">
    <property type="entry name" value="REDOX-CYCLING DRUG-SENSING TRANSCRIPTIONAL ACTIVATOR SOXR"/>
    <property type="match status" value="1"/>
</dbReference>
<dbReference type="GO" id="GO:0003700">
    <property type="term" value="F:DNA-binding transcription factor activity"/>
    <property type="evidence" value="ECO:0007669"/>
    <property type="project" value="InterPro"/>
</dbReference>
<sequence>MNAMYSIQDISAQTGLSAHTLRYYERIELLGPVPRAPGGQRRYREDDLRWLAFLQRLRVIGMPIRDMQTYARLRQSGDSTLAQRRTMLEQYQTALQERIGQLQQSAHLLDEKIAHYRRLELAITATGEPNHE</sequence>
<dbReference type="SUPFAM" id="SSF46955">
    <property type="entry name" value="Putative DNA-binding domain"/>
    <property type="match status" value="1"/>
</dbReference>
<comment type="caution">
    <text evidence="3">The sequence shown here is derived from an EMBL/GenBank/DDBJ whole genome shotgun (WGS) entry which is preliminary data.</text>
</comment>
<accession>A0A847SG04</accession>